<organism evidence="2">
    <name type="scientific">uncultured Anaerotruncus sp</name>
    <dbReference type="NCBI Taxonomy" id="905011"/>
    <lineage>
        <taxon>Bacteria</taxon>
        <taxon>Bacillati</taxon>
        <taxon>Bacillota</taxon>
        <taxon>Clostridia</taxon>
        <taxon>Eubacteriales</taxon>
        <taxon>Oscillospiraceae</taxon>
        <taxon>Anaerotruncus</taxon>
        <taxon>environmental samples</taxon>
    </lineage>
</organism>
<dbReference type="AlphaFoldDB" id="A0A6N2RHK1"/>
<proteinExistence type="predicted"/>
<protein>
    <submittedName>
        <fullName evidence="2">Uncharacterized protein</fullName>
    </submittedName>
</protein>
<gene>
    <name evidence="2" type="ORF">AULFYP135_00384</name>
</gene>
<dbReference type="PROSITE" id="PS51257">
    <property type="entry name" value="PROKAR_LIPOPROTEIN"/>
    <property type="match status" value="1"/>
</dbReference>
<feature type="signal peptide" evidence="1">
    <location>
        <begin position="1"/>
        <end position="23"/>
    </location>
</feature>
<evidence type="ECO:0000313" key="2">
    <source>
        <dbReference type="EMBL" id="VYS79150.1"/>
    </source>
</evidence>
<sequence length="664" mass="73366">MKKRFLRGAALLFALIVVGVLGACGTGGAETKAVPVPQEVEALADREADIDLLVSLEKKVTRDDLGVTVDIAPYKFQEILRVLIGAELRPCQEGEDALDISHPFTLSFTFEGKEYRYSFSQEKIVANGADCYPENPAALTELYEDAGYEGILTEELYYLRQDMGFSAADVESVEFLYESASGEEQTRLSDQASIQTALDSLGGMVVWRLSPDAPPNPKTGAAITCTFHLKDGADWQYQTAIPQSVDTQGNVTLYGEASGYGELSTLFGDVQGGPVLTVSQAGIQLPVHQTALDYEGSFRATTFPDSFQWLFYGGGEPVVPPGGDAVCTLAFASTEGEPLIPDTVAVALWRTEDDFGTLTALPEAEYSDGRLALPNAEGKYYVRVQAQFPKGSAEYYFSYRVTGFPAFFWDIEYGNGEGDVLFTRKDTGLQIPGGQNRQYVNFILSLGLEKGEPQPLEVSQPFSMEFSHQGEKVAFEFSSQGVSMDGEPCTVRHPENIAQLYLPLTAENAYQVGDGLLDYGLRGFLTKEVSSFSGAFPIEKGELESVEVTEEKPREFTVFDLTSGLKEDLSWMDHIILAREWSESDHYWPRRFFLSYCITLQDGTVYELGEQLLKNGEETGWYVVYSDLPEVKEKIKGMEGQPFQREERLPTTLTADDQGNISFH</sequence>
<keyword evidence="1" id="KW-0732">Signal</keyword>
<feature type="chain" id="PRO_5039642841" evidence="1">
    <location>
        <begin position="24"/>
        <end position="664"/>
    </location>
</feature>
<reference evidence="2" key="1">
    <citation type="submission" date="2019-11" db="EMBL/GenBank/DDBJ databases">
        <authorList>
            <person name="Feng L."/>
        </authorList>
    </citation>
    <scope>NUCLEOTIDE SEQUENCE</scope>
    <source>
        <strain evidence="2">AundefinedLFYP135</strain>
    </source>
</reference>
<accession>A0A6N2RHK1</accession>
<name>A0A6N2RHK1_9FIRM</name>
<dbReference type="EMBL" id="CACRSL010000003">
    <property type="protein sequence ID" value="VYS79150.1"/>
    <property type="molecule type" value="Genomic_DNA"/>
</dbReference>
<evidence type="ECO:0000256" key="1">
    <source>
        <dbReference type="SAM" id="SignalP"/>
    </source>
</evidence>